<keyword evidence="4" id="KW-0472">Membrane</keyword>
<evidence type="ECO:0000313" key="6">
    <source>
        <dbReference type="Proteomes" id="UP000053660"/>
    </source>
</evidence>
<dbReference type="AlphaFoldDB" id="A0A0B1TJ79"/>
<dbReference type="OrthoDB" id="5814167at2759"/>
<evidence type="ECO:0000256" key="3">
    <source>
        <dbReference type="ARBA" id="ARBA00022989"/>
    </source>
</evidence>
<dbReference type="PANTHER" id="PTHR15407:SF28">
    <property type="entry name" value="RIBITOL-5-PHOSPHATE TRANSFERASE FKTN"/>
    <property type="match status" value="1"/>
</dbReference>
<protein>
    <submittedName>
        <fullName evidence="5">Uncharacterized protein</fullName>
    </submittedName>
</protein>
<sequence>MMFTEICAGDLLGHIFWVPCDPETILVSEYGPKWYKDFPTNKFPWNARFNMNKTGKWTKEDMKEVYKIF</sequence>
<comment type="subcellular location">
    <subcellularLocation>
        <location evidence="1">Membrane</location>
        <topology evidence="1">Single-pass membrane protein</topology>
    </subcellularLocation>
</comment>
<name>A0A0B1TJ79_OESDE</name>
<proteinExistence type="predicted"/>
<dbReference type="PANTHER" id="PTHR15407">
    <property type="entry name" value="FUKUTIN-RELATED"/>
    <property type="match status" value="1"/>
</dbReference>
<evidence type="ECO:0000313" key="5">
    <source>
        <dbReference type="EMBL" id="KHJ97593.1"/>
    </source>
</evidence>
<evidence type="ECO:0000256" key="1">
    <source>
        <dbReference type="ARBA" id="ARBA00004167"/>
    </source>
</evidence>
<dbReference type="Proteomes" id="UP000053660">
    <property type="component" value="Unassembled WGS sequence"/>
</dbReference>
<dbReference type="EMBL" id="KN549430">
    <property type="protein sequence ID" value="KHJ97593.1"/>
    <property type="molecule type" value="Genomic_DNA"/>
</dbReference>
<dbReference type="InterPro" id="IPR009644">
    <property type="entry name" value="FKTN/MNN4/W02B3.4-1"/>
</dbReference>
<keyword evidence="2" id="KW-0812">Transmembrane</keyword>
<reference evidence="5 6" key="1">
    <citation type="submission" date="2014-03" db="EMBL/GenBank/DDBJ databases">
        <title>Draft genome of the hookworm Oesophagostomum dentatum.</title>
        <authorList>
            <person name="Mitreva M."/>
        </authorList>
    </citation>
    <scope>NUCLEOTIDE SEQUENCE [LARGE SCALE GENOMIC DNA]</scope>
    <source>
        <strain evidence="5 6">OD-Hann</strain>
    </source>
</reference>
<dbReference type="GO" id="GO:0016020">
    <property type="term" value="C:membrane"/>
    <property type="evidence" value="ECO:0007669"/>
    <property type="project" value="UniProtKB-SubCell"/>
</dbReference>
<evidence type="ECO:0000256" key="4">
    <source>
        <dbReference type="ARBA" id="ARBA00023136"/>
    </source>
</evidence>
<organism evidence="5 6">
    <name type="scientific">Oesophagostomum dentatum</name>
    <name type="common">Nodular worm</name>
    <dbReference type="NCBI Taxonomy" id="61180"/>
    <lineage>
        <taxon>Eukaryota</taxon>
        <taxon>Metazoa</taxon>
        <taxon>Ecdysozoa</taxon>
        <taxon>Nematoda</taxon>
        <taxon>Chromadorea</taxon>
        <taxon>Rhabditida</taxon>
        <taxon>Rhabditina</taxon>
        <taxon>Rhabditomorpha</taxon>
        <taxon>Strongyloidea</taxon>
        <taxon>Strongylidae</taxon>
        <taxon>Oesophagostomum</taxon>
    </lineage>
</organism>
<accession>A0A0B1TJ79</accession>
<gene>
    <name evidence="5" type="ORF">OESDEN_02427</name>
</gene>
<evidence type="ECO:0000256" key="2">
    <source>
        <dbReference type="ARBA" id="ARBA00022692"/>
    </source>
</evidence>
<keyword evidence="3" id="KW-1133">Transmembrane helix</keyword>
<keyword evidence="6" id="KW-1185">Reference proteome</keyword>